<accession>A0A1H6A8R6</accession>
<organism evidence="1 2">
    <name type="scientific">Thalassococcus halodurans</name>
    <dbReference type="NCBI Taxonomy" id="373675"/>
    <lineage>
        <taxon>Bacteria</taxon>
        <taxon>Pseudomonadati</taxon>
        <taxon>Pseudomonadota</taxon>
        <taxon>Alphaproteobacteria</taxon>
        <taxon>Rhodobacterales</taxon>
        <taxon>Roseobacteraceae</taxon>
        <taxon>Thalassococcus</taxon>
    </lineage>
</organism>
<protein>
    <submittedName>
        <fullName evidence="1">Uncharacterized protein</fullName>
    </submittedName>
</protein>
<evidence type="ECO:0000313" key="1">
    <source>
        <dbReference type="EMBL" id="SEG44435.1"/>
    </source>
</evidence>
<sequence>MAKYCIEKFESGMQEKKVYWRQDKHVHNAALITQIEIWLGQNYPQPTAWTVRANSYQSNQNEPHGANVVEYTG</sequence>
<dbReference type="OrthoDB" id="8966579at2"/>
<proteinExistence type="predicted"/>
<reference evidence="1 2" key="1">
    <citation type="submission" date="2016-10" db="EMBL/GenBank/DDBJ databases">
        <authorList>
            <person name="de Groot N.N."/>
        </authorList>
    </citation>
    <scope>NUCLEOTIDE SEQUENCE [LARGE SCALE GENOMIC DNA]</scope>
    <source>
        <strain evidence="1 2">DSM 26915</strain>
    </source>
</reference>
<dbReference type="Proteomes" id="UP000236752">
    <property type="component" value="Unassembled WGS sequence"/>
</dbReference>
<name>A0A1H6A8R6_9RHOB</name>
<keyword evidence="2" id="KW-1185">Reference proteome</keyword>
<gene>
    <name evidence="1" type="ORF">SAMN04488045_2885</name>
</gene>
<dbReference type="AlphaFoldDB" id="A0A1H6A8R6"/>
<evidence type="ECO:0000313" key="2">
    <source>
        <dbReference type="Proteomes" id="UP000236752"/>
    </source>
</evidence>
<dbReference type="EMBL" id="FNUZ01000004">
    <property type="protein sequence ID" value="SEG44435.1"/>
    <property type="molecule type" value="Genomic_DNA"/>
</dbReference>